<sequence>MDFPGCAHDRSRSPLHFWIAILAVLAFGDTLGILMINAFATVEDAVEVNLSDNLAVSRIHDKQVSFNSCSPTSQPQLNTTTASVQAYAGNAYSCLADSNQFGIIYLCGALRDILNTRINFKAGTLVHESSHFTSNGGTDDYACGQTAAKDLTVSNPPQAIFNVDCHEYFVENNPTLS</sequence>
<name>A0ACB6ZQA3_THEGA</name>
<proteinExistence type="predicted"/>
<dbReference type="Proteomes" id="UP000886501">
    <property type="component" value="Unassembled WGS sequence"/>
</dbReference>
<keyword evidence="2" id="KW-1185">Reference proteome</keyword>
<organism evidence="1 2">
    <name type="scientific">Thelephora ganbajun</name>
    <name type="common">Ganba fungus</name>
    <dbReference type="NCBI Taxonomy" id="370292"/>
    <lineage>
        <taxon>Eukaryota</taxon>
        <taxon>Fungi</taxon>
        <taxon>Dikarya</taxon>
        <taxon>Basidiomycota</taxon>
        <taxon>Agaricomycotina</taxon>
        <taxon>Agaricomycetes</taxon>
        <taxon>Thelephorales</taxon>
        <taxon>Thelephoraceae</taxon>
        <taxon>Thelephora</taxon>
    </lineage>
</organism>
<evidence type="ECO:0000313" key="2">
    <source>
        <dbReference type="Proteomes" id="UP000886501"/>
    </source>
</evidence>
<comment type="caution">
    <text evidence="1">The sequence shown here is derived from an EMBL/GenBank/DDBJ whole genome shotgun (WGS) entry which is preliminary data.</text>
</comment>
<dbReference type="EMBL" id="MU117974">
    <property type="protein sequence ID" value="KAF9651613.1"/>
    <property type="molecule type" value="Genomic_DNA"/>
</dbReference>
<protein>
    <submittedName>
        <fullName evidence="1">Zincin</fullName>
    </submittedName>
</protein>
<gene>
    <name evidence="1" type="ORF">BDM02DRAFT_3184365</name>
</gene>
<reference evidence="1" key="1">
    <citation type="submission" date="2019-10" db="EMBL/GenBank/DDBJ databases">
        <authorList>
            <consortium name="DOE Joint Genome Institute"/>
            <person name="Kuo A."/>
            <person name="Miyauchi S."/>
            <person name="Kiss E."/>
            <person name="Drula E."/>
            <person name="Kohler A."/>
            <person name="Sanchez-Garcia M."/>
            <person name="Andreopoulos B."/>
            <person name="Barry K.W."/>
            <person name="Bonito G."/>
            <person name="Buee M."/>
            <person name="Carver A."/>
            <person name="Chen C."/>
            <person name="Cichocki N."/>
            <person name="Clum A."/>
            <person name="Culley D."/>
            <person name="Crous P.W."/>
            <person name="Fauchery L."/>
            <person name="Girlanda M."/>
            <person name="Hayes R."/>
            <person name="Keri Z."/>
            <person name="Labutti K."/>
            <person name="Lipzen A."/>
            <person name="Lombard V."/>
            <person name="Magnuson J."/>
            <person name="Maillard F."/>
            <person name="Morin E."/>
            <person name="Murat C."/>
            <person name="Nolan M."/>
            <person name="Ohm R."/>
            <person name="Pangilinan J."/>
            <person name="Pereira M."/>
            <person name="Perotto S."/>
            <person name="Peter M."/>
            <person name="Riley R."/>
            <person name="Sitrit Y."/>
            <person name="Stielow B."/>
            <person name="Szollosi G."/>
            <person name="Zifcakova L."/>
            <person name="Stursova M."/>
            <person name="Spatafora J.W."/>
            <person name="Tedersoo L."/>
            <person name="Vaario L.-M."/>
            <person name="Yamada A."/>
            <person name="Yan M."/>
            <person name="Wang P."/>
            <person name="Xu J."/>
            <person name="Bruns T."/>
            <person name="Baldrian P."/>
            <person name="Vilgalys R."/>
            <person name="Henrissat B."/>
            <person name="Grigoriev I.V."/>
            <person name="Hibbett D."/>
            <person name="Nagy L.G."/>
            <person name="Martin F.M."/>
        </authorList>
    </citation>
    <scope>NUCLEOTIDE SEQUENCE</scope>
    <source>
        <strain evidence="1">P2</strain>
    </source>
</reference>
<reference evidence="1" key="2">
    <citation type="journal article" date="2020" name="Nat. Commun.">
        <title>Large-scale genome sequencing of mycorrhizal fungi provides insights into the early evolution of symbiotic traits.</title>
        <authorList>
            <person name="Miyauchi S."/>
            <person name="Kiss E."/>
            <person name="Kuo A."/>
            <person name="Drula E."/>
            <person name="Kohler A."/>
            <person name="Sanchez-Garcia M."/>
            <person name="Morin E."/>
            <person name="Andreopoulos B."/>
            <person name="Barry K.W."/>
            <person name="Bonito G."/>
            <person name="Buee M."/>
            <person name="Carver A."/>
            <person name="Chen C."/>
            <person name="Cichocki N."/>
            <person name="Clum A."/>
            <person name="Culley D."/>
            <person name="Crous P.W."/>
            <person name="Fauchery L."/>
            <person name="Girlanda M."/>
            <person name="Hayes R.D."/>
            <person name="Keri Z."/>
            <person name="LaButti K."/>
            <person name="Lipzen A."/>
            <person name="Lombard V."/>
            <person name="Magnuson J."/>
            <person name="Maillard F."/>
            <person name="Murat C."/>
            <person name="Nolan M."/>
            <person name="Ohm R.A."/>
            <person name="Pangilinan J."/>
            <person name="Pereira M.F."/>
            <person name="Perotto S."/>
            <person name="Peter M."/>
            <person name="Pfister S."/>
            <person name="Riley R."/>
            <person name="Sitrit Y."/>
            <person name="Stielow J.B."/>
            <person name="Szollosi G."/>
            <person name="Zifcakova L."/>
            <person name="Stursova M."/>
            <person name="Spatafora J.W."/>
            <person name="Tedersoo L."/>
            <person name="Vaario L.M."/>
            <person name="Yamada A."/>
            <person name="Yan M."/>
            <person name="Wang P."/>
            <person name="Xu J."/>
            <person name="Bruns T."/>
            <person name="Baldrian P."/>
            <person name="Vilgalys R."/>
            <person name="Dunand C."/>
            <person name="Henrissat B."/>
            <person name="Grigoriev I.V."/>
            <person name="Hibbett D."/>
            <person name="Nagy L.G."/>
            <person name="Martin F.M."/>
        </authorList>
    </citation>
    <scope>NUCLEOTIDE SEQUENCE</scope>
    <source>
        <strain evidence="1">P2</strain>
    </source>
</reference>
<evidence type="ECO:0000313" key="1">
    <source>
        <dbReference type="EMBL" id="KAF9651613.1"/>
    </source>
</evidence>
<accession>A0ACB6ZQA3</accession>